<keyword evidence="4 8" id="KW-0732">Signal</keyword>
<keyword evidence="5 8" id="KW-0378">Hydrolase</keyword>
<evidence type="ECO:0000256" key="5">
    <source>
        <dbReference type="ARBA" id="ARBA00022801"/>
    </source>
</evidence>
<evidence type="ECO:0000313" key="9">
    <source>
        <dbReference type="EMBL" id="QBZ60634.1"/>
    </source>
</evidence>
<dbReference type="SUPFAM" id="SSF53474">
    <property type="entry name" value="alpha/beta-Hydrolases"/>
    <property type="match status" value="1"/>
</dbReference>
<comment type="similarity">
    <text evidence="1 8">Belongs to the tannase family.</text>
</comment>
<protein>
    <recommendedName>
        <fullName evidence="8">Carboxylic ester hydrolase</fullName>
        <ecNumber evidence="8">3.1.1.-</ecNumber>
    </recommendedName>
</protein>
<evidence type="ECO:0000256" key="6">
    <source>
        <dbReference type="ARBA" id="ARBA00022837"/>
    </source>
</evidence>
<accession>A0A4P7NFH0</accession>
<evidence type="ECO:0000256" key="4">
    <source>
        <dbReference type="ARBA" id="ARBA00022729"/>
    </source>
</evidence>
<dbReference type="PANTHER" id="PTHR33938:SF2">
    <property type="entry name" value="CARBOXYLIC ESTER HYDROLASE"/>
    <property type="match status" value="1"/>
</dbReference>
<evidence type="ECO:0000256" key="2">
    <source>
        <dbReference type="ARBA" id="ARBA00022487"/>
    </source>
</evidence>
<evidence type="ECO:0000256" key="3">
    <source>
        <dbReference type="ARBA" id="ARBA00022723"/>
    </source>
</evidence>
<evidence type="ECO:0000313" key="10">
    <source>
        <dbReference type="Proteomes" id="UP000294847"/>
    </source>
</evidence>
<gene>
    <name evidence="9" type="ORF">PoMZ_07576</name>
</gene>
<dbReference type="InterPro" id="IPR011118">
    <property type="entry name" value="Tannase/feruloyl_esterase"/>
</dbReference>
<dbReference type="AlphaFoldDB" id="A0A4P7NFH0"/>
<feature type="signal peptide" evidence="8">
    <location>
        <begin position="1"/>
        <end position="19"/>
    </location>
</feature>
<dbReference type="EC" id="3.1.1.-" evidence="8"/>
<organism evidence="9 10">
    <name type="scientific">Pyricularia oryzae</name>
    <name type="common">Rice blast fungus</name>
    <name type="synonym">Magnaporthe oryzae</name>
    <dbReference type="NCBI Taxonomy" id="318829"/>
    <lineage>
        <taxon>Eukaryota</taxon>
        <taxon>Fungi</taxon>
        <taxon>Dikarya</taxon>
        <taxon>Ascomycota</taxon>
        <taxon>Pezizomycotina</taxon>
        <taxon>Sordariomycetes</taxon>
        <taxon>Sordariomycetidae</taxon>
        <taxon>Magnaporthales</taxon>
        <taxon>Pyriculariaceae</taxon>
        <taxon>Pyricularia</taxon>
    </lineage>
</organism>
<dbReference type="PANTHER" id="PTHR33938">
    <property type="entry name" value="FERULOYL ESTERASE B-RELATED"/>
    <property type="match status" value="1"/>
</dbReference>
<dbReference type="EMBL" id="CP034207">
    <property type="protein sequence ID" value="QBZ60634.1"/>
    <property type="molecule type" value="Genomic_DNA"/>
</dbReference>
<dbReference type="InterPro" id="IPR029058">
    <property type="entry name" value="AB_hydrolase_fold"/>
</dbReference>
<sequence>MQLPRHCLASLFFAALAYSAPSATKTKACTESAFGGALPQEASIVSVDAVPAGGQYGEGSRNPAYPKIPTNLPELCAVVVNVTSSPISSYRFGVLLPTADAWNKGFLAVGNGGFSGGINWIDAAVGPRYGFVGVSTDTGHNSTSGDVTWATNDETKQDWGHRAIHGAATLGKKMAEAYYGAPVDHSYYSGCSTGGRQGLKEAQLHPETFDALLIGAPAWWTSHLQTWTLRVGALNQPADAPHHIPVQKFSLIAQETLEQCDGADGVNDGIISQPEKCNLDLNTLLCTSGTVNSTCLTNAQIETANKVHADYIAEGRFAFPGLSISAETLWAFLLGASEPSSYGTQYVQYMLLNDPTWRWQDYTDEIVWRADRENPGNASATAYNMSAFRDKGGKIIMYHGIADGLIPTGSSHYFYQQVANATGGISPLRDWFRYYDVPGMGHCSGSSYNAPSYFAGANQAENLGTSGYSVPGFSDAKHDVLLALTQWAEKGETPESIIATAWKSVNNPASGVLKQRPLCPFPEVAKYDGKGDLNAAESWTCQ</sequence>
<dbReference type="SMR" id="A0A4P7NFH0"/>
<reference evidence="9 10" key="1">
    <citation type="journal article" date="2019" name="Mol. Biol. Evol.">
        <title>Blast fungal genomes show frequent chromosomal changes, gene gains and losses, and effector gene turnover.</title>
        <authorList>
            <person name="Gomez Luciano L.B."/>
            <person name="Jason Tsai I."/>
            <person name="Chuma I."/>
            <person name="Tosa Y."/>
            <person name="Chen Y.H."/>
            <person name="Li J.Y."/>
            <person name="Li M.Y."/>
            <person name="Jade Lu M.Y."/>
            <person name="Nakayashiki H."/>
            <person name="Li W.H."/>
        </authorList>
    </citation>
    <scope>NUCLEOTIDE SEQUENCE [LARGE SCALE GENOMIC DNA]</scope>
    <source>
        <strain evidence="9">MZ5-1-6</strain>
    </source>
</reference>
<evidence type="ECO:0000256" key="8">
    <source>
        <dbReference type="RuleBase" id="RU361238"/>
    </source>
</evidence>
<keyword evidence="2" id="KW-0719">Serine esterase</keyword>
<evidence type="ECO:0000256" key="7">
    <source>
        <dbReference type="ARBA" id="ARBA00023157"/>
    </source>
</evidence>
<dbReference type="GO" id="GO:0046872">
    <property type="term" value="F:metal ion binding"/>
    <property type="evidence" value="ECO:0007669"/>
    <property type="project" value="UniProtKB-KW"/>
</dbReference>
<dbReference type="OMA" id="GLPEYCA"/>
<dbReference type="Pfam" id="PF07519">
    <property type="entry name" value="Tannase"/>
    <property type="match status" value="2"/>
</dbReference>
<evidence type="ECO:0000256" key="1">
    <source>
        <dbReference type="ARBA" id="ARBA00006249"/>
    </source>
</evidence>
<keyword evidence="7" id="KW-1015">Disulfide bond</keyword>
<name>A0A4P7NFH0_PYROR</name>
<keyword evidence="3" id="KW-0479">Metal-binding</keyword>
<proteinExistence type="inferred from homology"/>
<dbReference type="GO" id="GO:0030600">
    <property type="term" value="F:feruloyl esterase activity"/>
    <property type="evidence" value="ECO:0007669"/>
    <property type="project" value="UniProtKB-ARBA"/>
</dbReference>
<feature type="chain" id="PRO_5041033885" description="Carboxylic ester hydrolase" evidence="8">
    <location>
        <begin position="20"/>
        <end position="542"/>
    </location>
</feature>
<dbReference type="Proteomes" id="UP000294847">
    <property type="component" value="Chromosome 4"/>
</dbReference>
<keyword evidence="6" id="KW-0106">Calcium</keyword>